<dbReference type="PANTHER" id="PTHR13696">
    <property type="entry name" value="P-LOOP CONTAINING NUCLEOSIDE TRIPHOSPHATE HYDROLASE"/>
    <property type="match status" value="1"/>
</dbReference>
<sequence length="257" mass="27208">MKIVAVVSAKGGVGKTTLAANFAAALALGGRRVVTVDLDPQNALRLHFGMAPERIGGLARATLSGEPWQTALYMGVGDVGVLPYGNLNEGDRRLFEQEIDARPHWLRDHLATLGLGARDIVVIDTPPGPSVYLRQALSTAQFALAVVLADAASCATIPLMENLLGAYCADRADFVGVSYVINQVDSSRLLGRDVVKVLRATLGKRLFPGVVHLDQAVSEALAYDTTALHYDAASQATQDFKACAQWVAAALDRGTVA</sequence>
<dbReference type="SUPFAM" id="SSF52540">
    <property type="entry name" value="P-loop containing nucleoside triphosphate hydrolases"/>
    <property type="match status" value="1"/>
</dbReference>
<evidence type="ECO:0000313" key="1">
    <source>
        <dbReference type="EMBL" id="MCY0387544.1"/>
    </source>
</evidence>
<dbReference type="Gene3D" id="3.40.50.300">
    <property type="entry name" value="P-loop containing nucleotide triphosphate hydrolases"/>
    <property type="match status" value="1"/>
</dbReference>
<organism evidence="1 2">
    <name type="scientific">Robbsia betulipollinis</name>
    <dbReference type="NCBI Taxonomy" id="2981849"/>
    <lineage>
        <taxon>Bacteria</taxon>
        <taxon>Pseudomonadati</taxon>
        <taxon>Pseudomonadota</taxon>
        <taxon>Betaproteobacteria</taxon>
        <taxon>Burkholderiales</taxon>
        <taxon>Burkholderiaceae</taxon>
        <taxon>Robbsia</taxon>
    </lineage>
</organism>
<gene>
    <name evidence="1" type="primary">bcsQ</name>
    <name evidence="1" type="ORF">OVY01_09915</name>
</gene>
<dbReference type="PANTHER" id="PTHR13696:SF52">
    <property type="entry name" value="PARA FAMILY PROTEIN CT_582"/>
    <property type="match status" value="1"/>
</dbReference>
<dbReference type="InterPro" id="IPR027417">
    <property type="entry name" value="P-loop_NTPase"/>
</dbReference>
<dbReference type="Pfam" id="PF06564">
    <property type="entry name" value="CBP_BcsQ"/>
    <property type="match status" value="1"/>
</dbReference>
<keyword evidence="2" id="KW-1185">Reference proteome</keyword>
<dbReference type="InterPro" id="IPR050678">
    <property type="entry name" value="DNA_Partitioning_ATPase"/>
</dbReference>
<comment type="caution">
    <text evidence="1">The sequence shown here is derived from an EMBL/GenBank/DDBJ whole genome shotgun (WGS) entry which is preliminary data.</text>
</comment>
<protein>
    <submittedName>
        <fullName evidence="1">Cellulose biosynthesis protein BcsQ</fullName>
    </submittedName>
</protein>
<dbReference type="EMBL" id="JAPMXC010000001">
    <property type="protein sequence ID" value="MCY0387544.1"/>
    <property type="molecule type" value="Genomic_DNA"/>
</dbReference>
<reference evidence="1" key="1">
    <citation type="submission" date="2022-11" db="EMBL/GenBank/DDBJ databases">
        <title>Robbsia betulipollinis sp. nov., isolated from pollen of birch (Betula pendula).</title>
        <authorList>
            <person name="Shi H."/>
            <person name="Ambika Manirajan B."/>
            <person name="Ratering S."/>
            <person name="Geissler-Plaum R."/>
            <person name="Schnell S."/>
        </authorList>
    </citation>
    <scope>NUCLEOTIDE SEQUENCE</scope>
    <source>
        <strain evidence="1">Bb-Pol-6</strain>
    </source>
</reference>
<dbReference type="InterPro" id="IPR017746">
    <property type="entry name" value="Cellulose_synthase_operon_BcsQ"/>
</dbReference>
<dbReference type="RefSeq" id="WP_267847279.1">
    <property type="nucleotide sequence ID" value="NZ_JAPMXC010000001.1"/>
</dbReference>
<dbReference type="NCBIfam" id="TIGR03371">
    <property type="entry name" value="cellulose_yhjQ"/>
    <property type="match status" value="1"/>
</dbReference>
<proteinExistence type="predicted"/>
<accession>A0ABT3ZLZ2</accession>
<name>A0ABT3ZLZ2_9BURK</name>
<evidence type="ECO:0000313" key="2">
    <source>
        <dbReference type="Proteomes" id="UP001082899"/>
    </source>
</evidence>
<dbReference type="Proteomes" id="UP001082899">
    <property type="component" value="Unassembled WGS sequence"/>
</dbReference>